<dbReference type="Proteomes" id="UP000565724">
    <property type="component" value="Unassembled WGS sequence"/>
</dbReference>
<evidence type="ECO:0000313" key="6">
    <source>
        <dbReference type="Proteomes" id="UP000565724"/>
    </source>
</evidence>
<name>A0A7Y6DWD6_9CELL</name>
<dbReference type="InterPro" id="IPR020904">
    <property type="entry name" value="Sc_DH/Rdtase_CS"/>
</dbReference>
<proteinExistence type="inferred from homology"/>
<dbReference type="InterPro" id="IPR002347">
    <property type="entry name" value="SDR_fam"/>
</dbReference>
<evidence type="ECO:0000259" key="4">
    <source>
        <dbReference type="SMART" id="SM00822"/>
    </source>
</evidence>
<dbReference type="PRINTS" id="PR00080">
    <property type="entry name" value="SDRFAMILY"/>
</dbReference>
<dbReference type="PANTHER" id="PTHR44196:SF1">
    <property type="entry name" value="DEHYDROGENASE_REDUCTASE SDR FAMILY MEMBER 7B"/>
    <property type="match status" value="1"/>
</dbReference>
<sequence>MDINGKVVLVTGASSGIGAATARAAAAAGAKVVLVARREDRITALAGELGDVAIAVRADVTDAAQVRHAVDTAVEAFGGIDVLINNAGQAMTGAIADVDVEDFRAIVDLNMVAPLIVMQASIPVLREQGESAIVNVSSGVTLMAVPGSATYSSSKSGLNQLSAVARNELKDDGITVSTIYPFVTDTELYENMRGAAPHEESSGWRPTPHTAEHVAEGILALITSGDAELSLLPAEWDH</sequence>
<protein>
    <submittedName>
        <fullName evidence="5">SDR family NAD(P)-dependent oxidoreductase</fullName>
    </submittedName>
</protein>
<dbReference type="GO" id="GO:0016491">
    <property type="term" value="F:oxidoreductase activity"/>
    <property type="evidence" value="ECO:0007669"/>
    <property type="project" value="UniProtKB-KW"/>
</dbReference>
<dbReference type="SMART" id="SM00822">
    <property type="entry name" value="PKS_KR"/>
    <property type="match status" value="1"/>
</dbReference>
<dbReference type="AlphaFoldDB" id="A0A7Y6DWD6"/>
<dbReference type="SUPFAM" id="SSF51735">
    <property type="entry name" value="NAD(P)-binding Rossmann-fold domains"/>
    <property type="match status" value="1"/>
</dbReference>
<dbReference type="EMBL" id="JABMCI010000035">
    <property type="protein sequence ID" value="NUU15804.1"/>
    <property type="molecule type" value="Genomic_DNA"/>
</dbReference>
<dbReference type="PRINTS" id="PR00081">
    <property type="entry name" value="GDHRDH"/>
</dbReference>
<dbReference type="Gene3D" id="3.40.50.720">
    <property type="entry name" value="NAD(P)-binding Rossmann-like Domain"/>
    <property type="match status" value="1"/>
</dbReference>
<dbReference type="PANTHER" id="PTHR44196">
    <property type="entry name" value="DEHYDROGENASE/REDUCTASE SDR FAMILY MEMBER 7B"/>
    <property type="match status" value="1"/>
</dbReference>
<gene>
    <name evidence="5" type="ORF">HP550_00880</name>
</gene>
<dbReference type="GO" id="GO:0016020">
    <property type="term" value="C:membrane"/>
    <property type="evidence" value="ECO:0007669"/>
    <property type="project" value="TreeGrafter"/>
</dbReference>
<dbReference type="Pfam" id="PF00106">
    <property type="entry name" value="adh_short"/>
    <property type="match status" value="1"/>
</dbReference>
<feature type="domain" description="Ketoreductase" evidence="4">
    <location>
        <begin position="6"/>
        <end position="186"/>
    </location>
</feature>
<evidence type="ECO:0000256" key="2">
    <source>
        <dbReference type="ARBA" id="ARBA00023002"/>
    </source>
</evidence>
<accession>A0A7Y6DWD6</accession>
<dbReference type="InterPro" id="IPR057326">
    <property type="entry name" value="KR_dom"/>
</dbReference>
<evidence type="ECO:0000256" key="1">
    <source>
        <dbReference type="ARBA" id="ARBA00006484"/>
    </source>
</evidence>
<dbReference type="RefSeq" id="WP_175345717.1">
    <property type="nucleotide sequence ID" value="NZ_JABMCI010000035.1"/>
</dbReference>
<organism evidence="5 6">
    <name type="scientific">Cellulomonas humilata</name>
    <dbReference type="NCBI Taxonomy" id="144055"/>
    <lineage>
        <taxon>Bacteria</taxon>
        <taxon>Bacillati</taxon>
        <taxon>Actinomycetota</taxon>
        <taxon>Actinomycetes</taxon>
        <taxon>Micrococcales</taxon>
        <taxon>Cellulomonadaceae</taxon>
        <taxon>Cellulomonas</taxon>
    </lineage>
</organism>
<comment type="similarity">
    <text evidence="1 3">Belongs to the short-chain dehydrogenases/reductases (SDR) family.</text>
</comment>
<evidence type="ECO:0000256" key="3">
    <source>
        <dbReference type="RuleBase" id="RU000363"/>
    </source>
</evidence>
<dbReference type="PROSITE" id="PS00061">
    <property type="entry name" value="ADH_SHORT"/>
    <property type="match status" value="1"/>
</dbReference>
<keyword evidence="6" id="KW-1185">Reference proteome</keyword>
<reference evidence="5 6" key="1">
    <citation type="submission" date="2020-05" db="EMBL/GenBank/DDBJ databases">
        <title>Genome Sequencing of Type Strains.</title>
        <authorList>
            <person name="Lemaire J.F."/>
            <person name="Inderbitzin P."/>
            <person name="Gregorio O.A."/>
            <person name="Collins S.B."/>
            <person name="Wespe N."/>
            <person name="Knight-Connoni V."/>
        </authorList>
    </citation>
    <scope>NUCLEOTIDE SEQUENCE [LARGE SCALE GENOMIC DNA]</scope>
    <source>
        <strain evidence="5 6">ATCC 25174</strain>
    </source>
</reference>
<keyword evidence="2" id="KW-0560">Oxidoreductase</keyword>
<dbReference type="FunFam" id="3.40.50.720:FF:000084">
    <property type="entry name" value="Short-chain dehydrogenase reductase"/>
    <property type="match status" value="1"/>
</dbReference>
<evidence type="ECO:0000313" key="5">
    <source>
        <dbReference type="EMBL" id="NUU15804.1"/>
    </source>
</evidence>
<dbReference type="InterPro" id="IPR036291">
    <property type="entry name" value="NAD(P)-bd_dom_sf"/>
</dbReference>
<comment type="caution">
    <text evidence="5">The sequence shown here is derived from an EMBL/GenBank/DDBJ whole genome shotgun (WGS) entry which is preliminary data.</text>
</comment>